<feature type="disulfide bond" evidence="2">
    <location>
        <begin position="4452"/>
        <end position="4462"/>
    </location>
</feature>
<feature type="domain" description="EGF-like" evidence="4">
    <location>
        <begin position="2947"/>
        <end position="2984"/>
    </location>
</feature>
<dbReference type="InterPro" id="IPR001881">
    <property type="entry name" value="EGF-like_Ca-bd_dom"/>
</dbReference>
<feature type="disulfide bond" evidence="2">
    <location>
        <begin position="5088"/>
        <end position="5098"/>
    </location>
</feature>
<evidence type="ECO:0008006" key="8">
    <source>
        <dbReference type="Google" id="ProtNLM"/>
    </source>
</evidence>
<dbReference type="Proteomes" id="UP000092445">
    <property type="component" value="Unassembled WGS sequence"/>
</dbReference>
<evidence type="ECO:0000259" key="4">
    <source>
        <dbReference type="PROSITE" id="PS50026"/>
    </source>
</evidence>
<feature type="domain" description="EGF-like" evidence="4">
    <location>
        <begin position="3524"/>
        <end position="3562"/>
    </location>
</feature>
<dbReference type="InterPro" id="IPR000742">
    <property type="entry name" value="EGF"/>
</dbReference>
<feature type="disulfide bond" evidence="2">
    <location>
        <begin position="3272"/>
        <end position="3282"/>
    </location>
</feature>
<feature type="domain" description="EGF-like" evidence="4">
    <location>
        <begin position="4264"/>
        <end position="4303"/>
    </location>
</feature>
<feature type="domain" description="EGF-like" evidence="4">
    <location>
        <begin position="1192"/>
        <end position="1230"/>
    </location>
</feature>
<feature type="domain" description="EGF-like" evidence="4">
    <location>
        <begin position="4814"/>
        <end position="4852"/>
    </location>
</feature>
<keyword evidence="3" id="KW-0812">Transmembrane</keyword>
<feature type="domain" description="EGF-like" evidence="4">
    <location>
        <begin position="215"/>
        <end position="253"/>
    </location>
</feature>
<feature type="domain" description="EGF-like" evidence="4">
    <location>
        <begin position="9"/>
        <end position="47"/>
    </location>
</feature>
<feature type="domain" description="EGF-like" evidence="4">
    <location>
        <begin position="4707"/>
        <end position="4745"/>
    </location>
</feature>
<name>A0A1A9ZCQ1_GLOPL</name>
<feature type="domain" description="EGF-like" evidence="4">
    <location>
        <begin position="667"/>
        <end position="705"/>
    </location>
</feature>
<dbReference type="InterPro" id="IPR001507">
    <property type="entry name" value="ZP_dom"/>
</dbReference>
<dbReference type="SUPFAM" id="SSF90148">
    <property type="entry name" value="DPY module"/>
    <property type="match status" value="36"/>
</dbReference>
<feature type="domain" description="EGF-like" evidence="4">
    <location>
        <begin position="1780"/>
        <end position="1817"/>
    </location>
</feature>
<feature type="domain" description="EGF-like" evidence="4">
    <location>
        <begin position="3846"/>
        <end position="3884"/>
    </location>
</feature>
<feature type="domain" description="EGF-like" evidence="4">
    <location>
        <begin position="5026"/>
        <end position="5064"/>
    </location>
</feature>
<feature type="domain" description="EGF-like" evidence="4">
    <location>
        <begin position="4873"/>
        <end position="4910"/>
    </location>
</feature>
<keyword evidence="3" id="KW-0472">Membrane</keyword>
<dbReference type="SMART" id="SM00286">
    <property type="entry name" value="PTI"/>
    <property type="match status" value="20"/>
</dbReference>
<dbReference type="InterPro" id="IPR009030">
    <property type="entry name" value="Growth_fac_rcpt_cys_sf"/>
</dbReference>
<keyword evidence="7" id="KW-1185">Reference proteome</keyword>
<feature type="domain" description="EGF-like" evidence="4">
    <location>
        <begin position="1251"/>
        <end position="1285"/>
    </location>
</feature>
<feature type="domain" description="EGF-like" evidence="4">
    <location>
        <begin position="429"/>
        <end position="468"/>
    </location>
</feature>
<feature type="domain" description="EGF-like" evidence="4">
    <location>
        <begin position="3795"/>
        <end position="3832"/>
    </location>
</feature>
<feature type="domain" description="EGF-like" evidence="4">
    <location>
        <begin position="4051"/>
        <end position="4089"/>
    </location>
</feature>
<feature type="disulfide bond" evidence="2">
    <location>
        <begin position="1783"/>
        <end position="1793"/>
    </location>
</feature>
<feature type="disulfide bond" evidence="2">
    <location>
        <begin position="2205"/>
        <end position="2215"/>
    </location>
</feature>
<dbReference type="Pfam" id="PF21164">
    <property type="entry name" value="Dumpy_DPY"/>
    <property type="match status" value="55"/>
</dbReference>
<proteinExistence type="predicted"/>
<evidence type="ECO:0000256" key="3">
    <source>
        <dbReference type="SAM" id="Phobius"/>
    </source>
</evidence>
<feature type="domain" description="EGF-like" evidence="4">
    <location>
        <begin position="4919"/>
        <end position="4958"/>
    </location>
</feature>
<feature type="domain" description="EGF-like" evidence="4">
    <location>
        <begin position="3269"/>
        <end position="3306"/>
    </location>
</feature>
<reference evidence="6" key="2">
    <citation type="submission" date="2020-05" db="UniProtKB">
        <authorList>
            <consortium name="EnsemblMetazoa"/>
        </authorList>
    </citation>
    <scope>IDENTIFICATION</scope>
    <source>
        <strain evidence="6">IAEA</strain>
    </source>
</reference>
<feature type="domain" description="EGF-like" evidence="4">
    <location>
        <begin position="875"/>
        <end position="913"/>
    </location>
</feature>
<comment type="caution">
    <text evidence="2">Lacks conserved residue(s) required for the propagation of feature annotation.</text>
</comment>
<feature type="domain" description="EGF-like" evidence="4">
    <location>
        <begin position="3159"/>
        <end position="3196"/>
    </location>
</feature>
<dbReference type="SUPFAM" id="SSF57184">
    <property type="entry name" value="Growth factor receptor domain"/>
    <property type="match status" value="1"/>
</dbReference>
<dbReference type="PANTHER" id="PTHR22963">
    <property type="entry name" value="ENDOGLIN-RELATED"/>
    <property type="match status" value="1"/>
</dbReference>
<dbReference type="SMART" id="SM00274">
    <property type="entry name" value="FOLN"/>
    <property type="match status" value="31"/>
</dbReference>
<dbReference type="PROSITE" id="PS51034">
    <property type="entry name" value="ZP_2"/>
    <property type="match status" value="1"/>
</dbReference>
<feature type="domain" description="EGF-like" evidence="4">
    <location>
        <begin position="595"/>
        <end position="630"/>
    </location>
</feature>
<feature type="domain" description="EGF-like" evidence="4">
    <location>
        <begin position="536"/>
        <end position="574"/>
    </location>
</feature>
<dbReference type="PROSITE" id="PS01186">
    <property type="entry name" value="EGF_2"/>
    <property type="match status" value="39"/>
</dbReference>
<dbReference type="SMART" id="SM00179">
    <property type="entry name" value="EGF_CA"/>
    <property type="match status" value="21"/>
</dbReference>
<evidence type="ECO:0000313" key="6">
    <source>
        <dbReference type="EnsemblMetazoa" id="GPAI010716-PA"/>
    </source>
</evidence>
<dbReference type="InterPro" id="IPR003645">
    <property type="entry name" value="Fol_N"/>
</dbReference>
<feature type="domain" description="EGF-like" evidence="4">
    <location>
        <begin position="3100"/>
        <end position="3138"/>
    </location>
</feature>
<feature type="disulfide bond" evidence="2">
    <location>
        <begin position="1254"/>
        <end position="1264"/>
    </location>
</feature>
<feature type="disulfide bond" evidence="2">
    <location>
        <begin position="3798"/>
        <end position="3808"/>
    </location>
</feature>
<dbReference type="PANTHER" id="PTHR22963:SF39">
    <property type="entry name" value="DUMPY"/>
    <property type="match status" value="1"/>
</dbReference>
<accession>A0A1A9ZCQ1</accession>
<feature type="domain" description="EGF-like" evidence="4">
    <location>
        <begin position="1509"/>
        <end position="1547"/>
    </location>
</feature>
<feature type="domain" description="EGF-like" evidence="4">
    <location>
        <begin position="3736"/>
        <end position="3774"/>
    </location>
</feature>
<feature type="domain" description="EGF-like" evidence="4">
    <location>
        <begin position="1614"/>
        <end position="1652"/>
    </location>
</feature>
<feature type="domain" description="EGF-like" evidence="4">
    <location>
        <begin position="4449"/>
        <end position="4483"/>
    </location>
</feature>
<feature type="domain" description="EGF-like" evidence="4">
    <location>
        <begin position="2781"/>
        <end position="2819"/>
    </location>
</feature>
<reference evidence="7" key="1">
    <citation type="submission" date="2014-03" db="EMBL/GenBank/DDBJ databases">
        <authorList>
            <person name="Aksoy S."/>
            <person name="Warren W."/>
            <person name="Wilson R.K."/>
        </authorList>
    </citation>
    <scope>NUCLEOTIDE SEQUENCE [LARGE SCALE GENOMIC DNA]</scope>
    <source>
        <strain evidence="7">IAEA</strain>
    </source>
</reference>
<feature type="domain" description="EGF-like" evidence="4">
    <location>
        <begin position="980"/>
        <end position="1018"/>
    </location>
</feature>
<feature type="domain" description="ZP" evidence="5">
    <location>
        <begin position="7529"/>
        <end position="7771"/>
    </location>
</feature>
<feature type="domain" description="EGF-like" evidence="4">
    <location>
        <begin position="5668"/>
        <end position="5708"/>
    </location>
</feature>
<feature type="domain" description="EGF-like" evidence="4">
    <location>
        <begin position="4159"/>
        <end position="4197"/>
    </location>
</feature>
<feature type="domain" description="EGF-like" evidence="4">
    <location>
        <begin position="1301"/>
        <end position="1339"/>
    </location>
</feature>
<sequence>APPTLKIIDRDPCIPSPCGPNSQCRNNGGIPSCSCLTSHVGAPPNCRPECTISAECSEDKACIREKCTDPCPGSCGYNAICEIVNHTPICSCLQGFSGDPFTACSLIPQEDDIIKDPCHPSPCGTNAQCRNGTCFCFPEYQGDPYIGCRPECVLNSDCVREKACSRNKCINPCLGTCGENALCDVVNHIPMCRCPENTIGSAFIKCSPQRKIITDTNPCQPSPCGPNSKCRVINQQPLCTCIQGFIGAPPTCRPECTSNSECTPTQSCLNQKCRDPCHGACGLKAICSVVNHSPFCTCHTGFTGNPFVSCQRIIESIANADIKKQPCQPSPCGPFSKCRSIGEIPSCSCLESYIGIPPNCRPECVTSSDCSKNLACINQKCVDPCPGRCGLNAECRVVSHVVQCICILDFVGDPYLECHPTKENEKLKALTPCHPSPCGSNAECRERNGAGSCKCLSNYYGNPYEGCRPECVMNSDCPPNKACQQQKCFDPCPSTCGKNSYCQVINHVPTCNCPADYTGDPYRLCSKIAEPIEQKYINTCHPSPCGPNSQCREINGQAVCSCLPQFVGTPPACRPECILSSECSTDKACVNQKCVSPCLNSPCGQNADCRVRNHSPICSCNKGFTGDAFTKCFLLPRELKYILLQSQSLIKILYNSATPIEIQREDIRDPCSPSPCGPNSECRNKNGLGSCSCLPTFIGQPPNCRPECSINSECPSHQACVNQKCRDPCPGACGLNTYCRIINHTPTCACSDGFTGNPFISCSPKLLPPPSPILSKDPCTPSPCGVNAVCTEGECSCLKEYQGDPYDECRPECILNSDCPRNRTCIRNKCADPCPGTCAINAICEVYNHIPMCHCPKLMTGNAFFECHAIQFSLPNNPCQPSPCGPNSQCKLAKGSAVCSCLPNFIGNPPNCRPECSSNSDCPPDQACQNTKCRDPCPGTCGFNADCSVVKHIPYCQCRPLTTGDPFVRCHEILTVMKDAHNPCQPSPCGPHSECRVNGDTPSCSCLPDYSGSPPHCRPECVSNSECVPTQACIKKKCRDPCPGLCGQNTICRVFSHTTTCLCLEGFTGDPFVVCNTLPEEPAERVRPCDPNPCGLNARCEERSGAGSCQCIGGYSGNPYEVCKPECVLNTDCASDKACQNQKCADPCPGTCGDNSECRVINHLPSCNCLPNFTGDPYTYCFVITKEFVREYVNPCQPSPCGPNSQCKEVNGQAVCSCLTDYVGSPPACRPECTSSSECNADGACINRKCSDPCPGVCGENSDCHVRNHSPICTCKNGYTGDAFTRCFHMPSQQNEPLRIKLDPCAPSPCGPNSQCREINNNPSCSCLPSYLGVPPHCRPECSINSECGSQLACINQKCRDPCPGSCGVNTLCHVRSHVPICTCQNDYTGDPFAICNPNKPENDIIPIKDPCNPSPCGPNAHCDNGKCICLPPFNDDPYFGCRPECILHTECSRNLACIKHKCVDPCPGTCASNAICEVINHIPNCRCPEGMQGNAFTFCVPAPKISLPSNPCQGNPCGPNSQCREFNAQAVCSCIEGTVGNPPLCRPECTTNTDCPLNEACLNQKCRDPCPGVCGRNALCHVSNHNPYCRCPEKYTGNSFISCQVATAPPTPLIQPCQPSPCGPFSECREIANTPSCTCLPDYKGTPPNCRPECLTSSECPPNKACVNQHCKDPCPNLCGSSAMCRVISHTPSCFCPEGYEGDPFVQCTKKRSHPLLDNNDACNPSPCGINAVCKQRKGAGSCQCLPEYYGNPYEGCRPECLLDADCASNLACQSTKCQDPCPGTCGQNAACVVLNHKPTCTCLNGYSGDPYRSCQIEKETIKESLNPCQPSPCGPNSKCREKNEQPVCSCLPEYVGNPPLCRPECTRSLECPPNKACINQKCLDPCPGTCGTNANCKVHNHSPLCSCRSGFTGDPFYICQAIPTAQPVQLKKTSADPCIPSPCGPFSQCKRAGNSPSCSCLPGYINSPPNCRPECLINADCANNQACINEKCRDPCLGACGLGALCSVNNHTPNCACPAEYTGDPFTYCQPALSMPTTLEKDDPCNPSPCGPNTACNEGTCSCLPDYQGDPYAGCRPECVISEDCPRELACFKNKCGNPCIDTCAVNAICHVFNHIPICTCPQGMAGNAFVLCNHVPPPTKINPCQPSPCGPNAQCRVVNSQAVCSCMPTYLGTPPLCRPECTGNQECPSNMACMKQKCIDPCPGACGRNTQCSVVNHNPFCSCLPGFTGNPFVTCERNIEFPLASDVEKDLCKPSPCGSNSECRVIGETPSCTCLDNFIGSPPYCRPQCVSNSECAPHLACINQQCEDPCVSLCGTAAVCRVVSHTPMCTCPEGFTGDPFTMCIPRPVKIQEEHLSPCNPSPCGPNSECLERNGAGACHCFPGYFGNPYEACRPECILNSDCPMTKACQQQKCRDPCPGACGVGADCIVINHLPTCNCLLGYTGDPYRSCTKPKEPEIADYVNPCRPSPCGPNSECREINSQAVCSCLSGYIGIPPTCRPECTSNGECNLEKACVNQKCSDPCSGVCGENARCYVKNHSPLCSCHPYMTGDAFVRCYALPPAPPLKSVDIINDPCVPSPCGPYSVCQNQNNIPSCSCQINYFGSPPNCRPECTINADCPLSQACINEKCQDPCPGACGLNTECNVVSHIPNCKCQEGYIGDAFLSCQLAPTPKLDEPKDPCQSNPCGTNAVCSGEGVCSCLADYQGDPYAACMPECVLNSECSKDKACVSQKCRDPCPGTCGANAICEVFNHIPMCHCPQHMSGNAFVSCIPMQTELYRNPCLPTPCGPNSQCREVNSQAVCSCLPNYLGSPPNCRPECASNTECTANRACQNQKCVDPCPGICGRFAKCTIINHSPFCTCIAGYTGNPFRQCQRIIKPALDLEPSNPCSSSPCGPNSICKPLAGTPSCACLDQFVGQPPNCRPECVINSECKSTEICSDQKCINPCLNLCGENSLCRVISHSPMCYCEPDYTGDPFSICSPIQTEPMEIINPCNPNPCGPNTECHQQNGVGSCQCVPEYFGNPYEGCRPECLLNSDCPSNKACVSEKCRDPCPGTCGQNAECFVQNHLPICNCLDGYVGNPYHLCTKVEKPVTKEYINPCDPSPCGPNSQCRVLNEQAVCSCLAEFVGIPPVCRPECTISSECLFDKACVKQNCVDPCPGVCGHNAICRVRNHVPICACEGGLTGDPFTHCHHIPPSPPSTVSESLRDPCIPSPCGPNSQCHNAYGEAACTCLPQYSGAPPNCRPECATSSECPLNMACVNTHCIDPCPGSCAYNALCTVHSHIPSCSCPKDYTGDPFTTCQIVEKHEPILNNDACKPSLCGPNAVCKNGQCSCLPEYSGDPYILCRPECVLNMECPVNKACIKNKCKDPCLNICGQNARCEVFNHIPVCSCPEKLTGNAFVQCNQIPISPISNPCQPSPCGPNSRCKVNQNNAVCSCIENFLGNPPSCRPECSINSDCTPQRACQNQKCIDPCPGTCGLNSLCNVVNHSPICACPESFTGNPFISCQPMLKPPLKQKDKFHPCLPTPCGPNSECRVIGNSPSCSCLLDFIGAPPNCRPECIVNSECPLNRVCLNQKCADPCPGVCGRNTRCHVVSHTSVCTCTAGFTGDPFTGCTLLSIPLRDFVSPCEPNPCGANAICRQVNNAGSCQCLPEYFGNPYEGCRPECVSNEDCPSNKACLRQKCRNPCPGVCGLNAVCVAINHLPTCQCLPQFIGDPYQNCQLSETPIIKEIINLCQPSPCGPNSQCREVNKQAVCSCLPSYKGVPPTCRPVCTINSECAQDKACVNQKCVDPCPNSCGANAECETRNHSPICRCRLGYTGDAFIRCSPILLTSASPNHNVSSNPCVPSPCGQFSECRDIGGSATCSCLLNYEGSPPNCHPECTINSDCLSSHACINQKCRNPCPGACGLNAECYVINHMPICQCRKGLVGDPFVNCNQPLPTSTPAYLDDPCQYCGANSVCRDSQCFCLPGYQGNPKVGCRPQCVLSSECPIDKACIQQKCQNPCQGLCASNAICEVHNHVAMCHCPDKMTGNAFALCVPVPPIKFTQPCRPSPCGANAQCRIINKQAVCSCLANYFGTPPNCRPECTTNSECTLDKACLQQKCDDPCPGACGFNSECFVHNHSPICRCMSGYSGNPFIDCQPIKILPLLSNNEKDPCQPSPCGANSECRANGENPSCSCLKEFIGIPPNCRPECVSNAECSSSKACIKQKCVNPCSGVCGSNSQCHVVNHTPMCYCDTGFTGDPFTNCIKVVNYPSEDVRPCDPNPCGPNAECFERNGAGACSCLPEFFGNPYEGCRPECVLSSDCSAEFACIQNKCQDPCPGTCGVNAECYVRNHLPTCNCLPAFSGDPYSYCVKKSERKLKLKIGKKNCFVIRLLPTAIYEIRNPCEPSPCGSNSECREVENQAVCSCLPSYIGSPPACRPECTLSSECDLSKACIYQKCIDPCNGICGLNAECRVHNHSPLCSCRPGYTGDAFVRCFHLPLEPQIPANDAYRDPCLPSPCGAKAQCKVKNQQASCICLQGYIGSPPNCRPECTINADCPSNLSCINEKCRDPCPGSCGHLAVCFVNLHIPICTCPERYTGDPFKSCQEEPIQEQIPLRDSCNPSPCGANALCDNGQCTCITEYKGNPYISCRPECVLNVECARDKACIENKCINPCAGTCGKNALCEVNNHIPICRCPEGMSGNAFIQCQTIRTEKASENPCHPTPCGPNSQCRVYNKQAVCSCLFNYIGIPPVCRPECTINSDCPRHLSCINQKCINSCLGACGIKAECQVVNHVPFCKCVPGYTGNAFVMCQILPLLLTSSEIVNPCAPSPCGPNAQCTKVQNSASCACLPNYKGAPPNCRPECLISSECADNLACIDNNCRDPCQNLCGENAICQVISHAPSCTCLTGYLGDPFAQCLPSTKVTQQQANPCSPSPCGNNAECRQKDGAGSCACLPDFYGNPYEGCRPECVLNSDCPPNRACQNQKCLDPCPGVCGQNAQCDVINHLPMCSCSNGYSGDPYKYCSVFKDSKAPIYLNPCDPSPCGPNGQCREINGEAMCSCLPEYIGPPPACRPECVISSECHSSKACINQKCQDPCPGSCGVNAECHVRNHSPLCSCKPGHTGDALIGCQPSPERKHDPSPKNPCIPSPCGPYSQCRIVNDDASCSCLLQYVGIPPNCRPECTINAECPSNTACIKEQCKDPCPGSCGFNALCSVINHTPSCSCRASYTGDPFTSCHLLPSPPQFTKFDESIDPCNPSPCGANTICQEGHCSCLTDYYGDPFVGCRPECVLNSDCARNQACVRRKCVDPCTGTCGQNALCSAHNHIAICRCPDGMTGNAFVFCDHTPEVITKMACQPSPCGPNSQCTERNSNAVCSCITGYTGHPPNCRLECYASSECLPTQACINNKCIDPCPGKCGMNAECQTVRHTAHCECLRGYEGNPYSVCTRIELRPQTPAKNKDPCRPSPCGANAICLNINGQAQCSCLAEYHGVPPHCRPECSSNDDCHNNLACIKQKCQDPCLGSCGFNANCIVTLHIPNCHCPSEMTGDPFRSCYEHQPIVPPQREEPKNPCRPSPCGSNADCQVRGSSYSCECIKEYSGNPYEGCRPECVGNSECPANRACIKNKCADPCPGTCGIEAVCSINNHIPICSCPQGLTGNAFEQCSPTIIPEITLDKPDPCYPTPCGQNTICKVQRDQGICECLPGFFGNPYGHQCLPECTLSSDCAKDKACVNSKCLDPCPGVCGYGALCRTVNHNPICSCPSSMVGNPFIECHPAPKQQEPFNPCDPSPCRINGICRTVNDIATCIYPECVTNEDCSRDRTCINQKCRDPCINSCGLNSICNAVNHKAVCICPPGFYGSPYSQCLQQVDVMPVSKPECFSDNDCTNDKACVNGGCKNPCELGRICGQNSRCHVQFHRPLCVCNEGYTGNALNNCHLIGCQSNKECSPTEACINNECTSPCLYTQCGANAECRTDYSHKARCHCLDGYNGNPLVHCTRPECNHDEECPFNLACRNERCEDPCNCGINAQCRVNSHRAQCRCPPGYVGDPLIICKIEEIKVAPQCSSDADCSSKLACFSGVCQNPCLITKPCGNNAVCSVVDTLPLRTMMCECERGYAGDADVGCRKEPVHDHGCQTAQDCGLSETCRKGNCVNPCVNSSPCARTAECLVQNHRAVCTCPKGTQGDPFVNCYQPSQITTGCSHDSQCAPTTACVNKQCQDPCAESNPCANNAECRVHANRPICSCPTGWGGNPQVQCFKCKLCLLCPLAWVMTFDRISAECKINGDCPYDNACVNEHCVNPCTHGSVRCGTNALCEPQNHQAVCMCPPGTQGNAFVACITGHCQYNEDCADYEACDRLNRVCRPACDDDTCAINALCLAKHHQPQCQCKVGLTGNPYEECLQPKQPLPAKPIPECTQDADCSTQLACINQQCSNPCILSHVCPPQQSCVVLDTLPLRTMVCKCPPDTISDTAENCVPIRYDTITGCQGNDECANSEVCQQGSCIDACRLEHCGLNAQCHSKDHYAECSCSKGYQGNPRIECRPVEYEEPKLSTAECIDDDDCLNEKICRNEQCINPCLGDVCGRGAYCYVERRVAKCRCPPGYNGDPKMGCTPPPNVSVLECNSNSDCQSTESCVNERCINPCNCGFNAECKVHHHHPVCYCKRGFSGNPQYECIQIGCQSDDDCSLDKTCINHECVDPCLINNICGANAECYGRNHLSACRCPNGLEGSPFDRCIHVQCTSDNDCSSNEACIRNVCIDPCKDVENPCAHNALCQAMQHRAVCRCPEELPLGNPYSFCERLPISPLCRTDSDCSSGLACINTKCENPCTELSPCHSSAQCNVLDSVPVRTMVCECATSYVPDERGECRHLPLLSPLGCATNSDCTDQEVCINRQCRDPCNCGENTICQVQNHRATCSCRDGFGGNPYTSCHSIGCRYDIQCGSERACVNSVCINPCLIHDICGTNAECYVQSNRAMCRCKSGFRGDPYQLCKIIGCQTNSDCSSDKICQQERCIDPCIYQNICSPRAECKPQNHMAVCRCLPTFVGNPYIDCRPEPEPTCKADTDCPARLACINDECVDPCLILEPCNRPAECEVTPTAPVRTMICICPDGYISSGSGTCKPTKTVSEVGGCIADTDCSTDRSCVNGVCRNPCNCGLNSECRIKDHKPVCTCRQGFEGNPEFECSKVECSINSDCQSTHACRNQQCIPACQRQQCGINAKCLAVDHKAICECISGFRGNARISCSQVGCRTDSDCPSDRACINDKCENPCETTASCAIDEICKVYQHRPQCACPPNTSATRNGCEPLRDFPLCHYDGDCPTQMACIRSECIDPCNATQPCGVNAKCRVLDTLPVRTMICECLESYTGNAAVQCDKRSLCFIEKGFVRDIDGQCVCPPGTALDIYEYCTPCLVKQGFKIDETGHCVCALERGFVIDERGRCICPTDYGYTLTNNGDCIPQDKPECQTNDDCADNRYCNLDTRKCKDPCLPKTCGVNAFCNAINHRAQCQCIAGYTGNADIICNHTNFRTDFPRPDMVVSCLADGVQVEIHITEPGFNGVLYVKGHSKDEECRRVVNLAGETVPRTEIFRVHFGSCGMQAVKDVASFVLVIQKHPKLVTYKAQAYNIKCVYQTGEKNVTLGFNVSMLTTAGTIANTGPPPICQMRIITHDGEEINSAEIGDNLKLQVDVEPATIYGGFARSCIAKTMEDNIENEYIVTDENGCATDPSIFGEWEYNPDTNSLLANFNAFKFPSSDNIRFQCNIRVCFGKCQPVNCRDYNAFGRRRRRAIADNSTDDATAIATNTGIEGQLLKPSAQRVEDICVSMVGLIIALVITALLALVAVAVAVSCWLMAYRRRPKTLAPLPHPPEFPNPLFTNPEAVPEPTPDYLS</sequence>
<feature type="domain" description="EGF-like" evidence="4">
    <location>
        <begin position="6210"/>
        <end position="6249"/>
    </location>
</feature>
<keyword evidence="1 2" id="KW-1015">Disulfide bond</keyword>
<dbReference type="Gene3D" id="2.10.25.10">
    <property type="entry name" value="Laminin"/>
    <property type="match status" value="1"/>
</dbReference>
<feature type="domain" description="EGF-like" evidence="4">
    <location>
        <begin position="1673"/>
        <end position="1710"/>
    </location>
</feature>
<dbReference type="InterPro" id="IPR048407">
    <property type="entry name" value="Dumpy_DPY"/>
</dbReference>
<feature type="domain" description="EGF-like" evidence="4">
    <location>
        <begin position="1085"/>
        <end position="1124"/>
    </location>
</feature>
<feature type="domain" description="EGF-like" evidence="4">
    <location>
        <begin position="2143"/>
        <end position="2181"/>
    </location>
</feature>
<feature type="domain" description="EGF-like" evidence="4">
    <location>
        <begin position="2680"/>
        <end position="2716"/>
    </location>
</feature>
<feature type="domain" description="EGF-like" evidence="4">
    <location>
        <begin position="5343"/>
        <end position="5381"/>
    </location>
</feature>
<feature type="domain" description="EGF-like" evidence="4">
    <location>
        <begin position="2574"/>
        <end position="2612"/>
    </location>
</feature>
<feature type="disulfide bond" evidence="2">
    <location>
        <begin position="1998"/>
        <end position="2008"/>
    </location>
</feature>
<dbReference type="GO" id="GO:0005509">
    <property type="term" value="F:calcium ion binding"/>
    <property type="evidence" value="ECO:0007669"/>
    <property type="project" value="InterPro"/>
</dbReference>
<feature type="domain" description="EGF-like" evidence="4">
    <location>
        <begin position="1720"/>
        <end position="1759"/>
    </location>
</feature>
<feature type="domain" description="EGF-like" evidence="4">
    <location>
        <begin position="5451"/>
        <end position="5489"/>
    </location>
</feature>
<organism evidence="6 7">
    <name type="scientific">Glossina pallidipes</name>
    <name type="common">Tsetse fly</name>
    <dbReference type="NCBI Taxonomy" id="7398"/>
    <lineage>
        <taxon>Eukaryota</taxon>
        <taxon>Metazoa</taxon>
        <taxon>Ecdysozoa</taxon>
        <taxon>Arthropoda</taxon>
        <taxon>Hexapoda</taxon>
        <taxon>Insecta</taxon>
        <taxon>Pterygota</taxon>
        <taxon>Neoptera</taxon>
        <taxon>Endopterygota</taxon>
        <taxon>Diptera</taxon>
        <taxon>Brachycera</taxon>
        <taxon>Muscomorpha</taxon>
        <taxon>Hippoboscoidea</taxon>
        <taxon>Glossinidae</taxon>
        <taxon>Glossina</taxon>
    </lineage>
</organism>
<feature type="domain" description="EGF-like" evidence="4">
    <location>
        <begin position="5560"/>
        <end position="5599"/>
    </location>
</feature>
<feature type="domain" description="EGF-like" evidence="4">
    <location>
        <begin position="2840"/>
        <end position="2877"/>
    </location>
</feature>
<dbReference type="PROSITE" id="PS50026">
    <property type="entry name" value="EGF_3"/>
    <property type="match status" value="62"/>
</dbReference>
<feature type="disulfide bond" evidence="2">
    <location>
        <begin position="2950"/>
        <end position="2960"/>
    </location>
</feature>
<dbReference type="VEuPathDB" id="VectorBase:GPAI010716"/>
<dbReference type="STRING" id="7398.A0A1A9ZCQ1"/>
<feature type="domain" description="EGF-like" evidence="4">
    <location>
        <begin position="4390"/>
        <end position="4428"/>
    </location>
</feature>
<feature type="domain" description="EGF-like" evidence="4">
    <location>
        <begin position="2993"/>
        <end position="3032"/>
    </location>
</feature>
<dbReference type="SMART" id="SM00181">
    <property type="entry name" value="EGF"/>
    <property type="match status" value="134"/>
</dbReference>
<feature type="disulfide bond" evidence="2">
    <location>
        <begin position="3162"/>
        <end position="3172"/>
    </location>
</feature>
<protein>
    <recommendedName>
        <fullName evidence="8">EGF-like domain-containing protein</fullName>
    </recommendedName>
</protein>
<feature type="domain" description="EGF-like" evidence="4">
    <location>
        <begin position="5133"/>
        <end position="5171"/>
    </location>
</feature>
<keyword evidence="2" id="KW-0245">EGF-like domain</keyword>
<feature type="domain" description="EGF-like" evidence="4">
    <location>
        <begin position="323"/>
        <end position="361"/>
    </location>
</feature>
<keyword evidence="3" id="KW-1133">Transmembrane helix</keyword>
<evidence type="ECO:0000256" key="2">
    <source>
        <dbReference type="PROSITE-ProRule" id="PRU00076"/>
    </source>
</evidence>
<feature type="domain" description="EGF-like" evidence="4">
    <location>
        <begin position="3210"/>
        <end position="3248"/>
    </location>
</feature>
<feature type="domain" description="EGF-like" evidence="4">
    <location>
        <begin position="7322"/>
        <end position="7365"/>
    </location>
</feature>
<dbReference type="EnsemblMetazoa" id="GPAI010716-RA">
    <property type="protein sequence ID" value="GPAI010716-PA"/>
    <property type="gene ID" value="GPAI010716"/>
</dbReference>
<feature type="domain" description="EGF-like" evidence="4">
    <location>
        <begin position="3416"/>
        <end position="3454"/>
    </location>
</feature>
<feature type="domain" description="EGF-like" evidence="4">
    <location>
        <begin position="2357"/>
        <end position="2396"/>
    </location>
</feature>
<feature type="disulfide bond" evidence="2">
    <location>
        <begin position="2843"/>
        <end position="2853"/>
    </location>
</feature>
<feature type="domain" description="EGF-like" evidence="4">
    <location>
        <begin position="1995"/>
        <end position="2032"/>
    </location>
</feature>
<evidence type="ECO:0000259" key="5">
    <source>
        <dbReference type="PROSITE" id="PS51034"/>
    </source>
</evidence>
<evidence type="ECO:0000256" key="1">
    <source>
        <dbReference type="ARBA" id="ARBA00023157"/>
    </source>
</evidence>
<feature type="domain" description="EGF-like" evidence="4">
    <location>
        <begin position="1936"/>
        <end position="1974"/>
    </location>
</feature>
<feature type="domain" description="EGF-like" evidence="4">
    <location>
        <begin position="5085"/>
        <end position="5122"/>
    </location>
</feature>
<feature type="domain" description="EGF-like" evidence="4">
    <location>
        <begin position="2202"/>
        <end position="2239"/>
    </location>
</feature>
<feature type="disulfide bond" evidence="2">
    <location>
        <begin position="1676"/>
        <end position="1686"/>
    </location>
</feature>
<feature type="transmembrane region" description="Helical" evidence="3">
    <location>
        <begin position="7814"/>
        <end position="7840"/>
    </location>
</feature>
<feature type="domain" description="EGF-like" evidence="4">
    <location>
        <begin position="2888"/>
        <end position="2926"/>
    </location>
</feature>
<feature type="domain" description="EGF-like" evidence="4">
    <location>
        <begin position="1826"/>
        <end position="1864"/>
    </location>
</feature>
<feature type="disulfide bond" evidence="2">
    <location>
        <begin position="4876"/>
        <end position="4886"/>
    </location>
</feature>
<feature type="domain" description="EGF-like" evidence="4">
    <location>
        <begin position="2464"/>
        <end position="2502"/>
    </location>
</feature>
<feature type="domain" description="EGF-like" evidence="4">
    <location>
        <begin position="3629"/>
        <end position="3668"/>
    </location>
</feature>
<evidence type="ECO:0000313" key="7">
    <source>
        <dbReference type="Proteomes" id="UP000092445"/>
    </source>
</evidence>
<feature type="domain" description="EGF-like" evidence="4">
    <location>
        <begin position="4500"/>
        <end position="4538"/>
    </location>
</feature>
<dbReference type="SMART" id="SM00241">
    <property type="entry name" value="ZP"/>
    <property type="match status" value="1"/>
</dbReference>
<feature type="domain" description="EGF-like" evidence="4">
    <location>
        <begin position="2251"/>
        <end position="2289"/>
    </location>
</feature>